<evidence type="ECO:0000313" key="1">
    <source>
        <dbReference type="EMBL" id="GBM53267.1"/>
    </source>
</evidence>
<reference evidence="1 2" key="1">
    <citation type="journal article" date="2019" name="Sci. Rep.">
        <title>Orb-weaving spider Araneus ventricosus genome elucidates the spidroin gene catalogue.</title>
        <authorList>
            <person name="Kono N."/>
            <person name="Nakamura H."/>
            <person name="Ohtoshi R."/>
            <person name="Moran D.A.P."/>
            <person name="Shinohara A."/>
            <person name="Yoshida Y."/>
            <person name="Fujiwara M."/>
            <person name="Mori M."/>
            <person name="Tomita M."/>
            <person name="Arakawa K."/>
        </authorList>
    </citation>
    <scope>NUCLEOTIDE SEQUENCE [LARGE SCALE GENOMIC DNA]</scope>
</reference>
<dbReference type="OrthoDB" id="8063408at2759"/>
<proteinExistence type="predicted"/>
<accession>A0A4Y2GJC5</accession>
<evidence type="ECO:0000313" key="2">
    <source>
        <dbReference type="Proteomes" id="UP000499080"/>
    </source>
</evidence>
<dbReference type="PANTHER" id="PTHR46114:SF2">
    <property type="entry name" value="CULLIN N-TERMINAL DOMAIN-CONTAINING PROTEIN"/>
    <property type="match status" value="1"/>
</dbReference>
<dbReference type="AlphaFoldDB" id="A0A4Y2GJC5"/>
<keyword evidence="2" id="KW-1185">Reference proteome</keyword>
<name>A0A4Y2GJC5_ARAVE</name>
<comment type="caution">
    <text evidence="1">The sequence shown here is derived from an EMBL/GenBank/DDBJ whole genome shotgun (WGS) entry which is preliminary data.</text>
</comment>
<organism evidence="1 2">
    <name type="scientific">Araneus ventricosus</name>
    <name type="common">Orbweaver spider</name>
    <name type="synonym">Epeira ventricosa</name>
    <dbReference type="NCBI Taxonomy" id="182803"/>
    <lineage>
        <taxon>Eukaryota</taxon>
        <taxon>Metazoa</taxon>
        <taxon>Ecdysozoa</taxon>
        <taxon>Arthropoda</taxon>
        <taxon>Chelicerata</taxon>
        <taxon>Arachnida</taxon>
        <taxon>Araneae</taxon>
        <taxon>Araneomorphae</taxon>
        <taxon>Entelegynae</taxon>
        <taxon>Araneoidea</taxon>
        <taxon>Araneidae</taxon>
        <taxon>Araneus</taxon>
    </lineage>
</organism>
<sequence length="134" mass="15718">MDKTGDGFNFLKTKFPRLSEAKIKEGIFVGRQIIQLFKDSTFMKHLNRKEKRAWWQNTAGHWYEKLLLHGTRGKQAPDEVFVVEAEAVGVELCFSYRITGQMTTLTPGTVRIVCYDYNVRQFRYRNRRRPAPGE</sequence>
<dbReference type="Proteomes" id="UP000499080">
    <property type="component" value="Unassembled WGS sequence"/>
</dbReference>
<protein>
    <submittedName>
        <fullName evidence="1">Uncharacterized protein</fullName>
    </submittedName>
</protein>
<dbReference type="PANTHER" id="PTHR46114">
    <property type="entry name" value="APPLE DOMAIN-CONTAINING PROTEIN"/>
    <property type="match status" value="1"/>
</dbReference>
<gene>
    <name evidence="1" type="ORF">AVEN_128432_1</name>
</gene>
<dbReference type="EMBL" id="BGPR01001411">
    <property type="protein sequence ID" value="GBM53267.1"/>
    <property type="molecule type" value="Genomic_DNA"/>
</dbReference>